<feature type="domain" description="OmpA-like" evidence="11">
    <location>
        <begin position="207"/>
        <end position="325"/>
    </location>
</feature>
<dbReference type="RefSeq" id="WP_039606340.1">
    <property type="nucleotide sequence ID" value="NZ_FMUP01000001.1"/>
</dbReference>
<evidence type="ECO:0000256" key="5">
    <source>
        <dbReference type="ARBA" id="ARBA00023065"/>
    </source>
</evidence>
<evidence type="ECO:0000256" key="8">
    <source>
        <dbReference type="ARBA" id="ARBA00023237"/>
    </source>
</evidence>
<dbReference type="STRING" id="706570.PT85_07835"/>
<comment type="caution">
    <text evidence="12">The sequence shown here is derived from an EMBL/GenBank/DDBJ whole genome shotgun (WGS) entry which is preliminary data.</text>
</comment>
<gene>
    <name evidence="12" type="ORF">PT85_07835</name>
</gene>
<dbReference type="PRINTS" id="PR01021">
    <property type="entry name" value="OMPADOMAIN"/>
</dbReference>
<evidence type="ECO:0000256" key="2">
    <source>
        <dbReference type="ARBA" id="ARBA00022448"/>
    </source>
</evidence>
<feature type="chain" id="PRO_5002082422" evidence="10">
    <location>
        <begin position="25"/>
        <end position="326"/>
    </location>
</feature>
<dbReference type="SUPFAM" id="SSF103088">
    <property type="entry name" value="OmpA-like"/>
    <property type="match status" value="1"/>
</dbReference>
<feature type="signal peptide" evidence="10">
    <location>
        <begin position="1"/>
        <end position="24"/>
    </location>
</feature>
<dbReference type="InterPro" id="IPR006664">
    <property type="entry name" value="OMP_bac"/>
</dbReference>
<dbReference type="Gene3D" id="2.40.160.20">
    <property type="match status" value="1"/>
</dbReference>
<evidence type="ECO:0000256" key="7">
    <source>
        <dbReference type="ARBA" id="ARBA00023136"/>
    </source>
</evidence>
<dbReference type="SUPFAM" id="SSF56925">
    <property type="entry name" value="OMPA-like"/>
    <property type="match status" value="1"/>
</dbReference>
<dbReference type="PANTHER" id="PTHR30329:SF21">
    <property type="entry name" value="LIPOPROTEIN YIAD-RELATED"/>
    <property type="match status" value="1"/>
</dbReference>
<dbReference type="PANTHER" id="PTHR30329">
    <property type="entry name" value="STATOR ELEMENT OF FLAGELLAR MOTOR COMPLEX"/>
    <property type="match status" value="1"/>
</dbReference>
<evidence type="ECO:0000256" key="10">
    <source>
        <dbReference type="SAM" id="SignalP"/>
    </source>
</evidence>
<evidence type="ECO:0000256" key="3">
    <source>
        <dbReference type="ARBA" id="ARBA00022452"/>
    </source>
</evidence>
<keyword evidence="13" id="KW-1185">Reference proteome</keyword>
<dbReference type="InterPro" id="IPR006665">
    <property type="entry name" value="OmpA-like"/>
</dbReference>
<dbReference type="Pfam" id="PF00691">
    <property type="entry name" value="OmpA"/>
    <property type="match status" value="1"/>
</dbReference>
<evidence type="ECO:0000256" key="9">
    <source>
        <dbReference type="PROSITE-ProRule" id="PRU00473"/>
    </source>
</evidence>
<dbReference type="InterPro" id="IPR050330">
    <property type="entry name" value="Bact_OuterMem_StrucFunc"/>
</dbReference>
<name>A0A0B3BTG5_9PSED</name>
<dbReference type="OrthoDB" id="1149075at2"/>
<dbReference type="CDD" id="cd07185">
    <property type="entry name" value="OmpA_C-like"/>
    <property type="match status" value="1"/>
</dbReference>
<comment type="subcellular location">
    <subcellularLocation>
        <location evidence="1">Cell outer membrane</location>
        <topology evidence="1">Multi-pass membrane protein</topology>
    </subcellularLocation>
</comment>
<dbReference type="GO" id="GO:0009279">
    <property type="term" value="C:cell outer membrane"/>
    <property type="evidence" value="ECO:0007669"/>
    <property type="project" value="UniProtKB-SubCell"/>
</dbReference>
<dbReference type="Gene3D" id="3.30.1330.60">
    <property type="entry name" value="OmpA-like domain"/>
    <property type="match status" value="1"/>
</dbReference>
<evidence type="ECO:0000259" key="11">
    <source>
        <dbReference type="PROSITE" id="PS51123"/>
    </source>
</evidence>
<sequence>MRLKNTLGAVIGAVVAATSAHALAQGQGAVEVEVFAKQYYPDSRRNIESEGELYGAGASYFLTDDVSLGISHGEYHDLTSDDPVTVDGRYKNIKGSLTSLDAVYHFGEPGPGVRPYLSAGMAHQSIGQAERSGRDRSTFANVGAGVKVYFSENFFARAGVDGMHNIDQGNSEWMAGVGVGLNFGGGRQEVAQAEPEPVYEPVVEAEPIPETVRVELDVKFDFDKDVVREDSYDDIRNLAEFMQQFPQTTTVVEGHTDSIGTEAYNQDLSNRRARSVRNVLVDQYGISGNRVDSIGYGETRPVADNATEAGRAINRRVEAEVEAQVE</sequence>
<dbReference type="Pfam" id="PF05736">
    <property type="entry name" value="OprF"/>
    <property type="match status" value="1"/>
</dbReference>
<evidence type="ECO:0000313" key="12">
    <source>
        <dbReference type="EMBL" id="KHO65930.1"/>
    </source>
</evidence>
<dbReference type="GO" id="GO:0015288">
    <property type="term" value="F:porin activity"/>
    <property type="evidence" value="ECO:0007669"/>
    <property type="project" value="UniProtKB-KW"/>
</dbReference>
<keyword evidence="2" id="KW-0813">Transport</keyword>
<evidence type="ECO:0000256" key="6">
    <source>
        <dbReference type="ARBA" id="ARBA00023114"/>
    </source>
</evidence>
<evidence type="ECO:0000313" key="13">
    <source>
        <dbReference type="Proteomes" id="UP000030980"/>
    </source>
</evidence>
<keyword evidence="7 9" id="KW-0472">Membrane</keyword>
<keyword evidence="10" id="KW-0732">Signal</keyword>
<evidence type="ECO:0000256" key="4">
    <source>
        <dbReference type="ARBA" id="ARBA00022692"/>
    </source>
</evidence>
<dbReference type="AlphaFoldDB" id="A0A0B3BTG5"/>
<dbReference type="InterPro" id="IPR036737">
    <property type="entry name" value="OmpA-like_sf"/>
</dbReference>
<dbReference type="InterPro" id="IPR008722">
    <property type="entry name" value="OprF_membrane_N"/>
</dbReference>
<dbReference type="GO" id="GO:0006811">
    <property type="term" value="P:monoatomic ion transport"/>
    <property type="evidence" value="ECO:0007669"/>
    <property type="project" value="UniProtKB-KW"/>
</dbReference>
<dbReference type="EMBL" id="JTAK01000002">
    <property type="protein sequence ID" value="KHO65930.1"/>
    <property type="molecule type" value="Genomic_DNA"/>
</dbReference>
<keyword evidence="3" id="KW-1134">Transmembrane beta strand</keyword>
<protein>
    <submittedName>
        <fullName evidence="12">Porin</fullName>
    </submittedName>
</protein>
<dbReference type="GO" id="GO:0046930">
    <property type="term" value="C:pore complex"/>
    <property type="evidence" value="ECO:0007669"/>
    <property type="project" value="UniProtKB-KW"/>
</dbReference>
<dbReference type="Proteomes" id="UP000030980">
    <property type="component" value="Unassembled WGS sequence"/>
</dbReference>
<keyword evidence="8" id="KW-0998">Cell outer membrane</keyword>
<keyword evidence="4" id="KW-0812">Transmembrane</keyword>
<dbReference type="InterPro" id="IPR011250">
    <property type="entry name" value="OMP/PagP_B-barrel"/>
</dbReference>
<keyword evidence="6" id="KW-0626">Porin</keyword>
<evidence type="ECO:0000256" key="1">
    <source>
        <dbReference type="ARBA" id="ARBA00004571"/>
    </source>
</evidence>
<reference evidence="12 13" key="1">
    <citation type="submission" date="2014-11" db="EMBL/GenBank/DDBJ databases">
        <title>Genome sequence of Pseudomonas tuomuerensis JCM 14085.</title>
        <authorList>
            <person name="Shin S.-K."/>
            <person name="Yi H."/>
        </authorList>
    </citation>
    <scope>NUCLEOTIDE SEQUENCE [LARGE SCALE GENOMIC DNA]</scope>
    <source>
        <strain evidence="12 13">JCM 14085</strain>
    </source>
</reference>
<proteinExistence type="predicted"/>
<dbReference type="PROSITE" id="PS51123">
    <property type="entry name" value="OMPA_2"/>
    <property type="match status" value="1"/>
</dbReference>
<keyword evidence="5" id="KW-0406">Ion transport</keyword>
<accession>A0A0B3BTG5</accession>
<organism evidence="12 13">
    <name type="scientific">Pseudomonas flexibilis</name>
    <dbReference type="NCBI Taxonomy" id="706570"/>
    <lineage>
        <taxon>Bacteria</taxon>
        <taxon>Pseudomonadati</taxon>
        <taxon>Pseudomonadota</taxon>
        <taxon>Gammaproteobacteria</taxon>
        <taxon>Pseudomonadales</taxon>
        <taxon>Pseudomonadaceae</taxon>
        <taxon>Pseudomonas</taxon>
    </lineage>
</organism>